<name>A0ABR0EV01_ZASCE</name>
<organism evidence="3 4">
    <name type="scientific">Zasmidium cellare</name>
    <name type="common">Wine cellar mold</name>
    <name type="synonym">Racodium cellare</name>
    <dbReference type="NCBI Taxonomy" id="395010"/>
    <lineage>
        <taxon>Eukaryota</taxon>
        <taxon>Fungi</taxon>
        <taxon>Dikarya</taxon>
        <taxon>Ascomycota</taxon>
        <taxon>Pezizomycotina</taxon>
        <taxon>Dothideomycetes</taxon>
        <taxon>Dothideomycetidae</taxon>
        <taxon>Mycosphaerellales</taxon>
        <taxon>Mycosphaerellaceae</taxon>
        <taxon>Zasmidium</taxon>
    </lineage>
</organism>
<dbReference type="NCBIfam" id="TIGR02033">
    <property type="entry name" value="D-hydantoinase"/>
    <property type="match status" value="1"/>
</dbReference>
<proteinExistence type="inferred from homology"/>
<gene>
    <name evidence="3" type="ORF">PRZ48_002893</name>
</gene>
<evidence type="ECO:0000313" key="3">
    <source>
        <dbReference type="EMBL" id="KAK4504930.1"/>
    </source>
</evidence>
<dbReference type="SUPFAM" id="SSF51556">
    <property type="entry name" value="Metallo-dependent hydrolases"/>
    <property type="match status" value="1"/>
</dbReference>
<dbReference type="Pfam" id="PF01979">
    <property type="entry name" value="Amidohydro_1"/>
    <property type="match status" value="1"/>
</dbReference>
<dbReference type="Gene3D" id="2.30.40.10">
    <property type="entry name" value="Urease, subunit C, domain 1"/>
    <property type="match status" value="1"/>
</dbReference>
<comment type="similarity">
    <text evidence="1">Belongs to the metallo-dependent hydrolases superfamily. Hydantoinase/dihydropyrimidinase family.</text>
</comment>
<dbReference type="Gene3D" id="3.20.20.140">
    <property type="entry name" value="Metal-dependent hydrolases"/>
    <property type="match status" value="1"/>
</dbReference>
<protein>
    <recommendedName>
        <fullName evidence="2">Amidohydrolase-related domain-containing protein</fullName>
    </recommendedName>
</protein>
<dbReference type="InterPro" id="IPR050378">
    <property type="entry name" value="Metallo-dep_Hydrolases_sf"/>
</dbReference>
<dbReference type="InterPro" id="IPR006680">
    <property type="entry name" value="Amidohydro-rel"/>
</dbReference>
<evidence type="ECO:0000259" key="2">
    <source>
        <dbReference type="Pfam" id="PF01979"/>
    </source>
</evidence>
<evidence type="ECO:0000313" key="4">
    <source>
        <dbReference type="Proteomes" id="UP001305779"/>
    </source>
</evidence>
<dbReference type="InterPro" id="IPR032466">
    <property type="entry name" value="Metal_Hydrolase"/>
</dbReference>
<comment type="caution">
    <text evidence="3">The sequence shown here is derived from an EMBL/GenBank/DDBJ whole genome shotgun (WGS) entry which is preliminary data.</text>
</comment>
<keyword evidence="4" id="KW-1185">Reference proteome</keyword>
<dbReference type="Proteomes" id="UP001305779">
    <property type="component" value="Unassembled WGS sequence"/>
</dbReference>
<accession>A0ABR0EV01</accession>
<dbReference type="PANTHER" id="PTHR11647:SF96">
    <property type="entry name" value="AMIDOHYDROLASE-RELATED DOMAIN-CONTAINING PROTEIN"/>
    <property type="match status" value="1"/>
</dbReference>
<dbReference type="EMBL" id="JAXOVC010000002">
    <property type="protein sequence ID" value="KAK4504930.1"/>
    <property type="molecule type" value="Genomic_DNA"/>
</dbReference>
<dbReference type="SUPFAM" id="SSF51338">
    <property type="entry name" value="Composite domain of metallo-dependent hydrolases"/>
    <property type="match status" value="1"/>
</dbReference>
<dbReference type="PANTHER" id="PTHR11647">
    <property type="entry name" value="HYDRANTOINASE/DIHYDROPYRIMIDINASE FAMILY MEMBER"/>
    <property type="match status" value="1"/>
</dbReference>
<dbReference type="InterPro" id="IPR011059">
    <property type="entry name" value="Metal-dep_hydrolase_composite"/>
</dbReference>
<dbReference type="CDD" id="cd01314">
    <property type="entry name" value="D-HYD"/>
    <property type="match status" value="1"/>
</dbReference>
<reference evidence="3 4" key="1">
    <citation type="journal article" date="2023" name="G3 (Bethesda)">
        <title>A chromosome-level genome assembly of Zasmidium syzygii isolated from banana leaves.</title>
        <authorList>
            <person name="van Westerhoven A.C."/>
            <person name="Mehrabi R."/>
            <person name="Talebi R."/>
            <person name="Steentjes M.B.F."/>
            <person name="Corcolon B."/>
            <person name="Chong P.A."/>
            <person name="Kema G.H.J."/>
            <person name="Seidl M.F."/>
        </authorList>
    </citation>
    <scope>NUCLEOTIDE SEQUENCE [LARGE SCALE GENOMIC DNA]</scope>
    <source>
        <strain evidence="3 4">P124</strain>
    </source>
</reference>
<evidence type="ECO:0000256" key="1">
    <source>
        <dbReference type="ARBA" id="ARBA00008829"/>
    </source>
</evidence>
<dbReference type="InterPro" id="IPR011778">
    <property type="entry name" value="Hydantoinase/dihydroPyrase"/>
</dbReference>
<feature type="domain" description="Amidohydrolase-related" evidence="2">
    <location>
        <begin position="75"/>
        <end position="430"/>
    </location>
</feature>
<sequence length="498" mass="54972">MADQVFDLLIVNGIVVTADETRGVDIAINGEKIAAVEARGSFKNARAKKTIDAEGGWVMPGGIVHLQEPQLFGKGSSCDTFETGTRSAICGGTTTIIAFAPQPKTENSLLDALAQTHAKAEGNCYSDYSFHLLVGNPSPQALSEFPILRSKGISSLKIYMTYEALQLSDYQILDVLLEARRHRITTLIHAENNDLILWMTRKLEERNLLAPKYHATSHPPMAEIEATYRAICLSEFIDVPILLVHVSSPVAAETIRTAQTQRNLPIYAETCPQYLFLTKHDLDKPGFEGARCVCSPPPRDSPADHAAIWRGLSDGTFTILSSDHCPFLYDDASTGKKTCIDEEHPQGHFKYIPNGIPGVETRLPITLSAMTANPDLLSVQKFVQVTSTNPAKLYGLCPRKGALTPGVSDADIMIWYPPPGLEPFEITNEILHHNCDYTPYEGKVARQWVRWTVLRGEVVWERDGAGLVGRKGGGVFVERGESSLKGRVREEEWEIRGF</sequence>